<accession>A0A382ZIC6</accession>
<sequence>MKLKFRVFCVFVVVLLSAIGCSDDDPRDPDLVIYEGCLFCI</sequence>
<dbReference type="AlphaFoldDB" id="A0A382ZIC6"/>
<protein>
    <recommendedName>
        <fullName evidence="2">Lipoprotein</fullName>
    </recommendedName>
</protein>
<proteinExistence type="predicted"/>
<dbReference type="PROSITE" id="PS51257">
    <property type="entry name" value="PROKAR_LIPOPROTEIN"/>
    <property type="match status" value="1"/>
</dbReference>
<reference evidence="1" key="1">
    <citation type="submission" date="2018-05" db="EMBL/GenBank/DDBJ databases">
        <authorList>
            <person name="Lanie J.A."/>
            <person name="Ng W.-L."/>
            <person name="Kazmierczak K.M."/>
            <person name="Andrzejewski T.M."/>
            <person name="Davidsen T.M."/>
            <person name="Wayne K.J."/>
            <person name="Tettelin H."/>
            <person name="Glass J.I."/>
            <person name="Rusch D."/>
            <person name="Podicherti R."/>
            <person name="Tsui H.-C.T."/>
            <person name="Winkler M.E."/>
        </authorList>
    </citation>
    <scope>NUCLEOTIDE SEQUENCE</scope>
</reference>
<evidence type="ECO:0008006" key="2">
    <source>
        <dbReference type="Google" id="ProtNLM"/>
    </source>
</evidence>
<gene>
    <name evidence="1" type="ORF">METZ01_LOCUS448065</name>
</gene>
<name>A0A382ZIC6_9ZZZZ</name>
<dbReference type="EMBL" id="UINC01184136">
    <property type="protein sequence ID" value="SVD95211.1"/>
    <property type="molecule type" value="Genomic_DNA"/>
</dbReference>
<evidence type="ECO:0000313" key="1">
    <source>
        <dbReference type="EMBL" id="SVD95211.1"/>
    </source>
</evidence>
<organism evidence="1">
    <name type="scientific">marine metagenome</name>
    <dbReference type="NCBI Taxonomy" id="408172"/>
    <lineage>
        <taxon>unclassified sequences</taxon>
        <taxon>metagenomes</taxon>
        <taxon>ecological metagenomes</taxon>
    </lineage>
</organism>